<feature type="region of interest" description="Disordered" evidence="1">
    <location>
        <begin position="1"/>
        <end position="121"/>
    </location>
</feature>
<evidence type="ECO:0000313" key="3">
    <source>
        <dbReference type="EMBL" id="OSD03672.1"/>
    </source>
</evidence>
<dbReference type="SUPFAM" id="SSF48464">
    <property type="entry name" value="ENTH/VHS domain"/>
    <property type="match status" value="1"/>
</dbReference>
<feature type="compositionally biased region" description="Polar residues" evidence="1">
    <location>
        <begin position="703"/>
        <end position="719"/>
    </location>
</feature>
<feature type="domain" description="VHS" evidence="2">
    <location>
        <begin position="226"/>
        <end position="324"/>
    </location>
</feature>
<dbReference type="EMBL" id="KZ084099">
    <property type="protein sequence ID" value="OSD03672.1"/>
    <property type="molecule type" value="Genomic_DNA"/>
</dbReference>
<keyword evidence="4" id="KW-1185">Reference proteome</keyword>
<dbReference type="PANTHER" id="PTHR47789">
    <property type="entry name" value="LAS SEVENTEEN-BINDING PROTEIN 5"/>
    <property type="match status" value="1"/>
</dbReference>
<dbReference type="InterPro" id="IPR038425">
    <property type="entry name" value="GAT_sf"/>
</dbReference>
<feature type="compositionally biased region" description="Basic and acidic residues" evidence="1">
    <location>
        <begin position="494"/>
        <end position="533"/>
    </location>
</feature>
<dbReference type="OrthoDB" id="10255964at2759"/>
<reference evidence="3 4" key="1">
    <citation type="journal article" date="2015" name="Biotechnol. Biofuels">
        <title>Enhanced degradation of softwood versus hardwood by the white-rot fungus Pycnoporus coccineus.</title>
        <authorList>
            <person name="Couturier M."/>
            <person name="Navarro D."/>
            <person name="Chevret D."/>
            <person name="Henrissat B."/>
            <person name="Piumi F."/>
            <person name="Ruiz-Duenas F.J."/>
            <person name="Martinez A.T."/>
            <person name="Grigoriev I.V."/>
            <person name="Riley R."/>
            <person name="Lipzen A."/>
            <person name="Berrin J.G."/>
            <person name="Master E.R."/>
            <person name="Rosso M.N."/>
        </authorList>
    </citation>
    <scope>NUCLEOTIDE SEQUENCE [LARGE SCALE GENOMIC DNA]</scope>
    <source>
        <strain evidence="3 4">BRFM310</strain>
    </source>
</reference>
<dbReference type="InterPro" id="IPR045007">
    <property type="entry name" value="LSB5"/>
</dbReference>
<dbReference type="STRING" id="1353009.A0A1Y2IUQ2"/>
<protein>
    <recommendedName>
        <fullName evidence="2">VHS domain-containing protein</fullName>
    </recommendedName>
</protein>
<dbReference type="GO" id="GO:0035091">
    <property type="term" value="F:phosphatidylinositol binding"/>
    <property type="evidence" value="ECO:0007669"/>
    <property type="project" value="InterPro"/>
</dbReference>
<feature type="compositionally biased region" description="Basic and acidic residues" evidence="1">
    <location>
        <begin position="29"/>
        <end position="38"/>
    </location>
</feature>
<accession>A0A1Y2IUQ2</accession>
<feature type="compositionally biased region" description="Basic and acidic residues" evidence="1">
    <location>
        <begin position="156"/>
        <end position="215"/>
    </location>
</feature>
<dbReference type="InterPro" id="IPR002014">
    <property type="entry name" value="VHS_dom"/>
</dbReference>
<dbReference type="GO" id="GO:0051666">
    <property type="term" value="P:actin cortical patch localization"/>
    <property type="evidence" value="ECO:0007669"/>
    <property type="project" value="TreeGrafter"/>
</dbReference>
<evidence type="ECO:0000259" key="2">
    <source>
        <dbReference type="PROSITE" id="PS50179"/>
    </source>
</evidence>
<dbReference type="GO" id="GO:0007034">
    <property type="term" value="P:vacuolar transport"/>
    <property type="evidence" value="ECO:0007669"/>
    <property type="project" value="UniProtKB-ARBA"/>
</dbReference>
<name>A0A1Y2IUQ2_TRAC3</name>
<dbReference type="GO" id="GO:0006897">
    <property type="term" value="P:endocytosis"/>
    <property type="evidence" value="ECO:0007669"/>
    <property type="project" value="InterPro"/>
</dbReference>
<dbReference type="GO" id="GO:0007015">
    <property type="term" value="P:actin filament organization"/>
    <property type="evidence" value="ECO:0007669"/>
    <property type="project" value="InterPro"/>
</dbReference>
<dbReference type="AlphaFoldDB" id="A0A1Y2IUQ2"/>
<dbReference type="SUPFAM" id="SSF89009">
    <property type="entry name" value="GAT-like domain"/>
    <property type="match status" value="1"/>
</dbReference>
<dbReference type="PANTHER" id="PTHR47789:SF2">
    <property type="entry name" value="VHS DOMAIN-CONTAINING PROTEIN"/>
    <property type="match status" value="1"/>
</dbReference>
<dbReference type="PROSITE" id="PS50179">
    <property type="entry name" value="VHS"/>
    <property type="match status" value="1"/>
</dbReference>
<feature type="compositionally biased region" description="Pro residues" evidence="1">
    <location>
        <begin position="614"/>
        <end position="624"/>
    </location>
</feature>
<feature type="compositionally biased region" description="Basic and acidic residues" evidence="1">
    <location>
        <begin position="1"/>
        <end position="20"/>
    </location>
</feature>
<feature type="compositionally biased region" description="Basic and acidic residues" evidence="1">
    <location>
        <begin position="778"/>
        <end position="790"/>
    </location>
</feature>
<dbReference type="GO" id="GO:0043130">
    <property type="term" value="F:ubiquitin binding"/>
    <property type="evidence" value="ECO:0007669"/>
    <property type="project" value="InterPro"/>
</dbReference>
<dbReference type="CDD" id="cd16980">
    <property type="entry name" value="VHS_Lsb5"/>
    <property type="match status" value="1"/>
</dbReference>
<evidence type="ECO:0000313" key="4">
    <source>
        <dbReference type="Proteomes" id="UP000193067"/>
    </source>
</evidence>
<dbReference type="GO" id="GO:0030479">
    <property type="term" value="C:actin cortical patch"/>
    <property type="evidence" value="ECO:0007669"/>
    <property type="project" value="TreeGrafter"/>
</dbReference>
<dbReference type="CDD" id="cd21383">
    <property type="entry name" value="GAT_GGA_Tom1-like"/>
    <property type="match status" value="1"/>
</dbReference>
<dbReference type="Proteomes" id="UP000193067">
    <property type="component" value="Unassembled WGS sequence"/>
</dbReference>
<feature type="region of interest" description="Disordered" evidence="1">
    <location>
        <begin position="591"/>
        <end position="795"/>
    </location>
</feature>
<feature type="compositionally biased region" description="Low complexity" evidence="1">
    <location>
        <begin position="55"/>
        <end position="70"/>
    </location>
</feature>
<dbReference type="InterPro" id="IPR008942">
    <property type="entry name" value="ENTH_VHS"/>
</dbReference>
<proteinExistence type="predicted"/>
<feature type="region of interest" description="Disordered" evidence="1">
    <location>
        <begin position="493"/>
        <end position="533"/>
    </location>
</feature>
<dbReference type="SMART" id="SM00288">
    <property type="entry name" value="VHS"/>
    <property type="match status" value="1"/>
</dbReference>
<feature type="compositionally biased region" description="Low complexity" evidence="1">
    <location>
        <begin position="603"/>
        <end position="613"/>
    </location>
</feature>
<dbReference type="Gene3D" id="1.20.58.160">
    <property type="match status" value="1"/>
</dbReference>
<dbReference type="Pfam" id="PF00790">
    <property type="entry name" value="VHS"/>
    <property type="match status" value="1"/>
</dbReference>
<sequence>MKKLFGRDKPKTPKLNHDGPIENIAHPSQRHDRLHSSPDDQWDLISETDPPLQPLRPSTLTSSQTPSLASIHQATSPTPSPLPRSASPYTVPAAPPQQQVKPNGNHKDRDQQVLRKRPHIPAANSFAAVGILRALEPHLEQVVSHDTSEDGFTDASVREEKKEKRGFWERASHRDKDKDKDRGKEREKEREKEKDRDREREKARERDRDRDRRDEDAPAELTRMIGYLTATASEDWSLVLEVCDRASLNDATAKEAAKALRREFKYAEPAAQLSAARLWAIMLRNCSGKFVHYCESGKFLDTLEDVLGSSRTSPVVRERLLEILAAAAYMNSTDGGFKALWRKVKPADKPEEGIPFDNDDAMFYPATPRHSVGPNTLQPPVLDPRVQPPSRPHSQPRVHHDQQGATPQRPPPTVTPGKTRSSRNRVIPPEEDIRRLFQECKVGQGNASLLSESLTYAKPEDLKSKDIIKEFYARCRASQELISAQIPWAAAQAEKSREARARADPKPREGRHSVERDRTPSSPKKDKPDTEHLTTEEKLLAAILKANEELLEALRQYDDLERVGIERDAQERSKKDIRMDRSRLQYDESENSYYLEPGQATHSGAGASSSRSPSPSPSASPSPAPSLVITPTPSSLAHNHPLPPIPHQPAAASANHAHPMTQQGSITSLAPPRPAAPHGPRSPTQRSNTPSPERIPTVHRLPRTSTESAHSAARQQQAPNPRHESSEEWSDLEQEAKTPVRPSAKALGKRKVVDPPPDEDRSFDPNDIFYNHNNDSFHNSDESESEEARAKNPWHRPIHYVYDAAAERTAQRIREGRLAAAALVGGVH</sequence>
<dbReference type="Gene3D" id="1.25.40.90">
    <property type="match status" value="1"/>
</dbReference>
<gene>
    <name evidence="3" type="ORF">PYCCODRAFT_1434067</name>
</gene>
<feature type="region of interest" description="Disordered" evidence="1">
    <location>
        <begin position="143"/>
        <end position="215"/>
    </location>
</feature>
<organism evidence="3 4">
    <name type="scientific">Trametes coccinea (strain BRFM310)</name>
    <name type="common">Pycnoporus coccineus</name>
    <dbReference type="NCBI Taxonomy" id="1353009"/>
    <lineage>
        <taxon>Eukaryota</taxon>
        <taxon>Fungi</taxon>
        <taxon>Dikarya</taxon>
        <taxon>Basidiomycota</taxon>
        <taxon>Agaricomycotina</taxon>
        <taxon>Agaricomycetes</taxon>
        <taxon>Polyporales</taxon>
        <taxon>Polyporaceae</taxon>
        <taxon>Trametes</taxon>
    </lineage>
</organism>
<evidence type="ECO:0000256" key="1">
    <source>
        <dbReference type="SAM" id="MobiDB-lite"/>
    </source>
</evidence>
<feature type="region of interest" description="Disordered" evidence="1">
    <location>
        <begin position="348"/>
        <end position="430"/>
    </location>
</feature>